<dbReference type="RefSeq" id="WP_329394843.1">
    <property type="nucleotide sequence ID" value="NZ_CP109019.1"/>
</dbReference>
<organism evidence="2 3">
    <name type="scientific">Streptomyces melanogenes</name>
    <dbReference type="NCBI Taxonomy" id="67326"/>
    <lineage>
        <taxon>Bacteria</taxon>
        <taxon>Bacillati</taxon>
        <taxon>Actinomycetota</taxon>
        <taxon>Actinomycetes</taxon>
        <taxon>Kitasatosporales</taxon>
        <taxon>Streptomycetaceae</taxon>
        <taxon>Streptomyces</taxon>
    </lineage>
</organism>
<dbReference type="EMBL" id="CP109019">
    <property type="protein sequence ID" value="WUT80899.1"/>
    <property type="molecule type" value="Genomic_DNA"/>
</dbReference>
<proteinExistence type="predicted"/>
<reference evidence="2" key="1">
    <citation type="submission" date="2022-10" db="EMBL/GenBank/DDBJ databases">
        <title>The complete genomes of actinobacterial strains from the NBC collection.</title>
        <authorList>
            <person name="Joergensen T.S."/>
            <person name="Alvarez Arevalo M."/>
            <person name="Sterndorff E.B."/>
            <person name="Faurdal D."/>
            <person name="Vuksanovic O."/>
            <person name="Mourched A.-S."/>
            <person name="Charusanti P."/>
            <person name="Shaw S."/>
            <person name="Blin K."/>
            <person name="Weber T."/>
        </authorList>
    </citation>
    <scope>NUCLEOTIDE SEQUENCE</scope>
    <source>
        <strain evidence="2">NBC_00668</strain>
    </source>
</reference>
<accession>A0ABZ1XBV4</accession>
<evidence type="ECO:0000313" key="2">
    <source>
        <dbReference type="EMBL" id="WUT80899.1"/>
    </source>
</evidence>
<gene>
    <name evidence="2" type="ORF">OG515_01230</name>
</gene>
<evidence type="ECO:0000256" key="1">
    <source>
        <dbReference type="SAM" id="MobiDB-lite"/>
    </source>
</evidence>
<protein>
    <submittedName>
        <fullName evidence="2">Uncharacterized protein</fullName>
    </submittedName>
</protein>
<sequence>MAIEDHARRPACTPDVHGPTQLPEFRGNLGPRHPAAHATESANPAQ</sequence>
<keyword evidence="3" id="KW-1185">Reference proteome</keyword>
<evidence type="ECO:0000313" key="3">
    <source>
        <dbReference type="Proteomes" id="UP001432060"/>
    </source>
</evidence>
<dbReference type="Proteomes" id="UP001432060">
    <property type="component" value="Chromosome"/>
</dbReference>
<name>A0ABZ1XBV4_9ACTN</name>
<feature type="region of interest" description="Disordered" evidence="1">
    <location>
        <begin position="1"/>
        <end position="46"/>
    </location>
</feature>